<sequence>MKPNVMNLFMIFILALSNFTEIYAYTENTYNKSENDQYFSKNTKVVLPNGSILFRFYKDCNEPDLHLRILDKNGILTTFDVEKFSIPRLNFCKPVPSDHISISIFQNKLYLSYYNFSESDITVTLSLEGKILRDTWIGPDHEPLSGTFLQYGFGNPFYYMLPVGIDTFLWIKYDPPNFKYNHAKCKMQSRLYENSIHMCYSSSSITKLLLISFLSSGSVIDIIELNNEIYHNAQSVGKLNLYSKGYLLYYMKKDLSGCEYGGDIYDDNDNWYSKLELPENFTIQNPCFAFNNEVEEGFEMISKITTNNFTMITASLPKFVDDGRNYKLILANIESFDPPDGSKVSLGRDILQIIMRFQLNYQKEILRFFKLIMMRQTTSGVIQEFCTVDPDHKTVSIKLLRSTFNQQNTEYMIYIEPHFVKQNDTNEPMIGIDPFIWNLYTENEENSYAESFSGSVRLTSEGTDKFLESIRTEFVFQLIQEISSILPVDIDRLESKGSYQIDTSTLSKQVIIPLQIKSTKDTYKRNADDLQKDLDIMIKYNGISKNNHTSFLDQTYGYKFR</sequence>
<keyword evidence="3" id="KW-1185">Reference proteome</keyword>
<organism evidence="2 3">
    <name type="scientific">Funneliformis geosporum</name>
    <dbReference type="NCBI Taxonomy" id="1117311"/>
    <lineage>
        <taxon>Eukaryota</taxon>
        <taxon>Fungi</taxon>
        <taxon>Fungi incertae sedis</taxon>
        <taxon>Mucoromycota</taxon>
        <taxon>Glomeromycotina</taxon>
        <taxon>Glomeromycetes</taxon>
        <taxon>Glomerales</taxon>
        <taxon>Glomeraceae</taxon>
        <taxon>Funneliformis</taxon>
    </lineage>
</organism>
<accession>A0A9W4SKN9</accession>
<dbReference type="AlphaFoldDB" id="A0A9W4SKN9"/>
<evidence type="ECO:0000313" key="3">
    <source>
        <dbReference type="Proteomes" id="UP001153678"/>
    </source>
</evidence>
<comment type="caution">
    <text evidence="2">The sequence shown here is derived from an EMBL/GenBank/DDBJ whole genome shotgun (WGS) entry which is preliminary data.</text>
</comment>
<feature type="chain" id="PRO_5041000609" evidence="1">
    <location>
        <begin position="25"/>
        <end position="561"/>
    </location>
</feature>
<dbReference type="EMBL" id="CAMKVN010000962">
    <property type="protein sequence ID" value="CAI2172619.1"/>
    <property type="molecule type" value="Genomic_DNA"/>
</dbReference>
<proteinExistence type="predicted"/>
<dbReference type="Proteomes" id="UP001153678">
    <property type="component" value="Unassembled WGS sequence"/>
</dbReference>
<protein>
    <submittedName>
        <fullName evidence="2">13054_t:CDS:1</fullName>
    </submittedName>
</protein>
<gene>
    <name evidence="2" type="ORF">FWILDA_LOCUS5671</name>
</gene>
<reference evidence="2" key="1">
    <citation type="submission" date="2022-08" db="EMBL/GenBank/DDBJ databases">
        <authorList>
            <person name="Kallberg Y."/>
            <person name="Tangrot J."/>
            <person name="Rosling A."/>
        </authorList>
    </citation>
    <scope>NUCLEOTIDE SEQUENCE</scope>
    <source>
        <strain evidence="2">Wild A</strain>
    </source>
</reference>
<evidence type="ECO:0000256" key="1">
    <source>
        <dbReference type="SAM" id="SignalP"/>
    </source>
</evidence>
<evidence type="ECO:0000313" key="2">
    <source>
        <dbReference type="EMBL" id="CAI2172619.1"/>
    </source>
</evidence>
<dbReference type="OrthoDB" id="2328675at2759"/>
<name>A0A9W4SKN9_9GLOM</name>
<keyword evidence="1" id="KW-0732">Signal</keyword>
<feature type="signal peptide" evidence="1">
    <location>
        <begin position="1"/>
        <end position="24"/>
    </location>
</feature>
<feature type="non-terminal residue" evidence="2">
    <location>
        <position position="561"/>
    </location>
</feature>